<protein>
    <submittedName>
        <fullName evidence="2">Serine/threonine-protein kinase B</fullName>
        <ecNumber evidence="2">2.7.11.1</ecNumber>
    </submittedName>
</protein>
<dbReference type="InterPro" id="IPR001646">
    <property type="entry name" value="5peptide_repeat"/>
</dbReference>
<keyword evidence="2" id="KW-0808">Transferase</keyword>
<gene>
    <name evidence="2" type="primary">spkB</name>
    <name evidence="2" type="ORF">MFFC18_41800</name>
</gene>
<dbReference type="SUPFAM" id="SSF56524">
    <property type="entry name" value="Oxidoreductase molybdopterin-binding domain"/>
    <property type="match status" value="1"/>
</dbReference>
<dbReference type="KEGG" id="mff:MFFC18_41800"/>
<dbReference type="PANTHER" id="PTHR43032:SF4">
    <property type="entry name" value="OXIDOREDUCTASE MOLYBDOPTERIN-BINDING DOMAIN-CONTAINING PROTEIN"/>
    <property type="match status" value="1"/>
</dbReference>
<reference evidence="2 3" key="1">
    <citation type="submission" date="2019-08" db="EMBL/GenBank/DDBJ databases">
        <title>Deep-cultivation of Planctomycetes and their phenomic and genomic characterization uncovers novel biology.</title>
        <authorList>
            <person name="Wiegand S."/>
            <person name="Jogler M."/>
            <person name="Boedeker C."/>
            <person name="Pinto D."/>
            <person name="Vollmers J."/>
            <person name="Rivas-Marin E."/>
            <person name="Kohn T."/>
            <person name="Peeters S.H."/>
            <person name="Heuer A."/>
            <person name="Rast P."/>
            <person name="Oberbeckmann S."/>
            <person name="Bunk B."/>
            <person name="Jeske O."/>
            <person name="Meyerdierks A."/>
            <person name="Storesund J.E."/>
            <person name="Kallscheuer N."/>
            <person name="Luecker S."/>
            <person name="Lage O.M."/>
            <person name="Pohl T."/>
            <person name="Merkel B.J."/>
            <person name="Hornburger P."/>
            <person name="Mueller R.-W."/>
            <person name="Bruemmer F."/>
            <person name="Labrenz M."/>
            <person name="Spormann A.M."/>
            <person name="Op den Camp H."/>
            <person name="Overmann J."/>
            <person name="Amann R."/>
            <person name="Jetten M.S.M."/>
            <person name="Mascher T."/>
            <person name="Medema M.H."/>
            <person name="Devos D.P."/>
            <person name="Kaster A.-K."/>
            <person name="Ovreas L."/>
            <person name="Rohde M."/>
            <person name="Galperin M.Y."/>
            <person name="Jogler C."/>
        </authorList>
    </citation>
    <scope>NUCLEOTIDE SEQUENCE [LARGE SCALE GENOMIC DNA]</scope>
    <source>
        <strain evidence="2 3">FC18</strain>
    </source>
</reference>
<proteinExistence type="predicted"/>
<sequence length="338" mass="36820">MTELTKIPPGQQVVASNKWPVIGEREPANSEKTSWTLSLGGLVESPATFSTSQLLSMPQTSLVVDIHCVTRWSKLDVPFSGVLLKDLLRLVEPKPNAKFVSFVSRSARKHSTSLPLDVAIAHDCLIALAAEGQPIESGHGGPIRNIVPRKYFYKSVKWLEEIEFLEEDRLGYWEADAGYHNLADPWKEQRYMAATIDRRTAATLIDSKDFSNRDLRSIDASNRNLDGLNAVGAKLRDAAFDNCSLAKADFSDANLSNASFVGANLSGAKFSGTDVEGADFSGADLTDVDLSGSSLIGASFFSGERTHAKLSATTFSQHQLDSLNPGQREFVVSIARIQ</sequence>
<dbReference type="OrthoDB" id="9778777at2"/>
<dbReference type="EMBL" id="CP042912">
    <property type="protein sequence ID" value="QEG24262.1"/>
    <property type="molecule type" value="Genomic_DNA"/>
</dbReference>
<feature type="domain" description="Oxidoreductase molybdopterin-binding" evidence="1">
    <location>
        <begin position="30"/>
        <end position="173"/>
    </location>
</feature>
<dbReference type="Pfam" id="PF00805">
    <property type="entry name" value="Pentapeptide"/>
    <property type="match status" value="1"/>
</dbReference>
<keyword evidence="3" id="KW-1185">Reference proteome</keyword>
<name>A0A5B9PHW0_9BACT</name>
<dbReference type="EC" id="2.7.11.1" evidence="2"/>
<dbReference type="InterPro" id="IPR036374">
    <property type="entry name" value="OxRdtase_Mopterin-bd_sf"/>
</dbReference>
<dbReference type="SUPFAM" id="SSF141571">
    <property type="entry name" value="Pentapeptide repeat-like"/>
    <property type="match status" value="1"/>
</dbReference>
<dbReference type="InterPro" id="IPR000572">
    <property type="entry name" value="OxRdtase_Mopterin-bd_dom"/>
</dbReference>
<dbReference type="STRING" id="980251.GCA_001642875_00756"/>
<dbReference type="Pfam" id="PF00174">
    <property type="entry name" value="Oxidored_molyb"/>
    <property type="match status" value="1"/>
</dbReference>
<evidence type="ECO:0000313" key="2">
    <source>
        <dbReference type="EMBL" id="QEG24262.1"/>
    </source>
</evidence>
<dbReference type="RefSeq" id="WP_075083543.1">
    <property type="nucleotide sequence ID" value="NZ_CP042912.1"/>
</dbReference>
<dbReference type="Gene3D" id="3.90.420.10">
    <property type="entry name" value="Oxidoreductase, molybdopterin-binding domain"/>
    <property type="match status" value="1"/>
</dbReference>
<dbReference type="GO" id="GO:0004674">
    <property type="term" value="F:protein serine/threonine kinase activity"/>
    <property type="evidence" value="ECO:0007669"/>
    <property type="project" value="UniProtKB-EC"/>
</dbReference>
<dbReference type="PANTHER" id="PTHR43032">
    <property type="entry name" value="PROTEIN-METHIONINE-SULFOXIDE REDUCTASE"/>
    <property type="match status" value="1"/>
</dbReference>
<dbReference type="AlphaFoldDB" id="A0A5B9PHW0"/>
<dbReference type="Gene3D" id="2.160.20.80">
    <property type="entry name" value="E3 ubiquitin-protein ligase SopA"/>
    <property type="match status" value="1"/>
</dbReference>
<accession>A0A5B9PHW0</accession>
<organism evidence="2 3">
    <name type="scientific">Mariniblastus fucicola</name>
    <dbReference type="NCBI Taxonomy" id="980251"/>
    <lineage>
        <taxon>Bacteria</taxon>
        <taxon>Pseudomonadati</taxon>
        <taxon>Planctomycetota</taxon>
        <taxon>Planctomycetia</taxon>
        <taxon>Pirellulales</taxon>
        <taxon>Pirellulaceae</taxon>
        <taxon>Mariniblastus</taxon>
    </lineage>
</organism>
<keyword evidence="2" id="KW-0418">Kinase</keyword>
<dbReference type="Proteomes" id="UP000322214">
    <property type="component" value="Chromosome"/>
</dbReference>
<evidence type="ECO:0000259" key="1">
    <source>
        <dbReference type="Pfam" id="PF00174"/>
    </source>
</evidence>
<evidence type="ECO:0000313" key="3">
    <source>
        <dbReference type="Proteomes" id="UP000322214"/>
    </source>
</evidence>